<evidence type="ECO:0000256" key="3">
    <source>
        <dbReference type="ARBA" id="ARBA00022842"/>
    </source>
</evidence>
<evidence type="ECO:0000259" key="5">
    <source>
        <dbReference type="Pfam" id="PF01397"/>
    </source>
</evidence>
<dbReference type="InterPro" id="IPR050148">
    <property type="entry name" value="Terpene_synthase-like"/>
</dbReference>
<dbReference type="InterPro" id="IPR001906">
    <property type="entry name" value="Terpene_synth_N"/>
</dbReference>
<evidence type="ECO:0000256" key="2">
    <source>
        <dbReference type="ARBA" id="ARBA00022723"/>
    </source>
</evidence>
<keyword evidence="8" id="KW-1185">Reference proteome</keyword>
<keyword evidence="4" id="KW-0456">Lyase</keyword>
<evidence type="ECO:0000313" key="7">
    <source>
        <dbReference type="EMBL" id="GAA0168710.1"/>
    </source>
</evidence>
<dbReference type="InterPro" id="IPR008949">
    <property type="entry name" value="Isoprenoid_synthase_dom_sf"/>
</dbReference>
<dbReference type="Pfam" id="PF03936">
    <property type="entry name" value="Terpene_synth_C"/>
    <property type="match status" value="1"/>
</dbReference>
<feature type="domain" description="Terpene synthase metal-binding" evidence="6">
    <location>
        <begin position="249"/>
        <end position="323"/>
    </location>
</feature>
<dbReference type="InterPro" id="IPR005630">
    <property type="entry name" value="Terpene_synthase_metal-bd"/>
</dbReference>
<dbReference type="Pfam" id="PF01397">
    <property type="entry name" value="Terpene_synth"/>
    <property type="match status" value="1"/>
</dbReference>
<dbReference type="PANTHER" id="PTHR31225:SF0">
    <property type="entry name" value="S-(+)-LINALOOL SYNTHASE, CHLOROPLASTIC"/>
    <property type="match status" value="1"/>
</dbReference>
<keyword evidence="2" id="KW-0479">Metal-binding</keyword>
<reference evidence="7 8" key="1">
    <citation type="submission" date="2024-01" db="EMBL/GenBank/DDBJ databases">
        <title>The complete chloroplast genome sequence of Lithospermum erythrorhizon: insights into the phylogenetic relationship among Boraginaceae species and the maternal lineages of purple gromwells.</title>
        <authorList>
            <person name="Okada T."/>
            <person name="Watanabe K."/>
        </authorList>
    </citation>
    <scope>NUCLEOTIDE SEQUENCE [LARGE SCALE GENOMIC DNA]</scope>
</reference>
<dbReference type="GO" id="GO:0010333">
    <property type="term" value="F:terpene synthase activity"/>
    <property type="evidence" value="ECO:0007669"/>
    <property type="project" value="InterPro"/>
</dbReference>
<dbReference type="Gene3D" id="1.10.600.10">
    <property type="entry name" value="Farnesyl Diphosphate Synthase"/>
    <property type="match status" value="1"/>
</dbReference>
<name>A0AAV3R0L9_LITER</name>
<dbReference type="AlphaFoldDB" id="A0AAV3R0L9"/>
<dbReference type="SUPFAM" id="SSF48576">
    <property type="entry name" value="Terpenoid synthases"/>
    <property type="match status" value="1"/>
</dbReference>
<proteinExistence type="predicted"/>
<protein>
    <submittedName>
        <fullName evidence="7">Uncharacterized protein</fullName>
    </submittedName>
</protein>
<dbReference type="GO" id="GO:0000287">
    <property type="term" value="F:magnesium ion binding"/>
    <property type="evidence" value="ECO:0007669"/>
    <property type="project" value="InterPro"/>
</dbReference>
<dbReference type="GO" id="GO:0016114">
    <property type="term" value="P:terpenoid biosynthetic process"/>
    <property type="evidence" value="ECO:0007669"/>
    <property type="project" value="InterPro"/>
</dbReference>
<dbReference type="InterPro" id="IPR008930">
    <property type="entry name" value="Terpenoid_cyclase/PrenylTrfase"/>
</dbReference>
<sequence length="336" mass="39608">MRLEQHCSEATKDIWSIEEDSITSFSSLSQSDHFNTILKEFGRSIEDLKRVIIRSLDDLKESLVLIDAVQRLGLDHYFREEVQIVLERHCLGYEPNNYPTLKEASLLFRLLWQHGHYVPTGIFGNFIDDKRRFHEILAKDINGLMELYEASQLLDTSNEEILLEAATFSSQHLYERVKNVEDSYYEVVSNTLEYPSQKSITKFTARRFLKDLKEIYTWVKPVKELAKMEFGIAQQKHREELHQISKWWKGLDLTEELKFARNQPLKWYAWTMASLEGPQLSEARIDLTKAISFIYVIDDIFDVYGTQDQLILFTQALNRYSLNFIYMYEVFGTKIL</sequence>
<comment type="caution">
    <text evidence="7">The sequence shown here is derived from an EMBL/GenBank/DDBJ whole genome shotgun (WGS) entry which is preliminary data.</text>
</comment>
<feature type="domain" description="Terpene synthase N-terminal" evidence="5">
    <location>
        <begin position="35"/>
        <end position="182"/>
    </location>
</feature>
<evidence type="ECO:0000313" key="8">
    <source>
        <dbReference type="Proteomes" id="UP001454036"/>
    </source>
</evidence>
<keyword evidence="3" id="KW-0460">Magnesium</keyword>
<accession>A0AAV3R0L9</accession>
<evidence type="ECO:0000259" key="6">
    <source>
        <dbReference type="Pfam" id="PF03936"/>
    </source>
</evidence>
<dbReference type="Gene3D" id="1.50.10.130">
    <property type="entry name" value="Terpene synthase, N-terminal domain"/>
    <property type="match status" value="1"/>
</dbReference>
<evidence type="ECO:0000256" key="4">
    <source>
        <dbReference type="ARBA" id="ARBA00023239"/>
    </source>
</evidence>
<gene>
    <name evidence="7" type="ORF">LIER_40618</name>
</gene>
<dbReference type="PANTHER" id="PTHR31225">
    <property type="entry name" value="OS04G0344100 PROTEIN-RELATED"/>
    <property type="match status" value="1"/>
</dbReference>
<dbReference type="EMBL" id="BAABME010023739">
    <property type="protein sequence ID" value="GAA0168710.1"/>
    <property type="molecule type" value="Genomic_DNA"/>
</dbReference>
<dbReference type="InterPro" id="IPR036965">
    <property type="entry name" value="Terpene_synth_N_sf"/>
</dbReference>
<dbReference type="Proteomes" id="UP001454036">
    <property type="component" value="Unassembled WGS sequence"/>
</dbReference>
<organism evidence="7 8">
    <name type="scientific">Lithospermum erythrorhizon</name>
    <name type="common">Purple gromwell</name>
    <name type="synonym">Lithospermum officinale var. erythrorhizon</name>
    <dbReference type="NCBI Taxonomy" id="34254"/>
    <lineage>
        <taxon>Eukaryota</taxon>
        <taxon>Viridiplantae</taxon>
        <taxon>Streptophyta</taxon>
        <taxon>Embryophyta</taxon>
        <taxon>Tracheophyta</taxon>
        <taxon>Spermatophyta</taxon>
        <taxon>Magnoliopsida</taxon>
        <taxon>eudicotyledons</taxon>
        <taxon>Gunneridae</taxon>
        <taxon>Pentapetalae</taxon>
        <taxon>asterids</taxon>
        <taxon>lamiids</taxon>
        <taxon>Boraginales</taxon>
        <taxon>Boraginaceae</taxon>
        <taxon>Boraginoideae</taxon>
        <taxon>Lithospermeae</taxon>
        <taxon>Lithospermum</taxon>
    </lineage>
</organism>
<dbReference type="SUPFAM" id="SSF48239">
    <property type="entry name" value="Terpenoid cyclases/Protein prenyltransferases"/>
    <property type="match status" value="1"/>
</dbReference>
<evidence type="ECO:0000256" key="1">
    <source>
        <dbReference type="ARBA" id="ARBA00001946"/>
    </source>
</evidence>
<comment type="cofactor">
    <cofactor evidence="1">
        <name>Mg(2+)</name>
        <dbReference type="ChEBI" id="CHEBI:18420"/>
    </cofactor>
</comment>